<feature type="domain" description="STAS" evidence="7">
    <location>
        <begin position="573"/>
        <end position="699"/>
    </location>
</feature>
<feature type="transmembrane region" description="Helical" evidence="6">
    <location>
        <begin position="149"/>
        <end position="168"/>
    </location>
</feature>
<feature type="transmembrane region" description="Helical" evidence="6">
    <location>
        <begin position="206"/>
        <end position="228"/>
    </location>
</feature>
<dbReference type="InterPro" id="IPR001902">
    <property type="entry name" value="SLC26A/SulP_fam"/>
</dbReference>
<evidence type="ECO:0000256" key="5">
    <source>
        <dbReference type="SAM" id="MobiDB-lite"/>
    </source>
</evidence>
<dbReference type="PANTHER" id="PTHR11814">
    <property type="entry name" value="SULFATE TRANSPORTER"/>
    <property type="match status" value="1"/>
</dbReference>
<protein>
    <submittedName>
        <fullName evidence="8">Sulfate transporter</fullName>
    </submittedName>
</protein>
<reference evidence="8 9" key="1">
    <citation type="journal article" date="2019" name="Fungal Biol. Biotechnol.">
        <title>Draft genome sequence of fastidious pathogen Ceratobasidium theobromae, which causes vascular-streak dieback in Theobroma cacao.</title>
        <authorList>
            <person name="Ali S.S."/>
            <person name="Asman A."/>
            <person name="Shao J."/>
            <person name="Firmansyah A.P."/>
            <person name="Susilo A.W."/>
            <person name="Rosmana A."/>
            <person name="McMahon P."/>
            <person name="Junaid M."/>
            <person name="Guest D."/>
            <person name="Kheng T.Y."/>
            <person name="Meinhardt L.W."/>
            <person name="Bailey B.A."/>
        </authorList>
    </citation>
    <scope>NUCLEOTIDE SEQUENCE [LARGE SCALE GENOMIC DNA]</scope>
    <source>
        <strain evidence="8 9">CT2</strain>
    </source>
</reference>
<name>A0A5N5QQ24_9AGAM</name>
<dbReference type="AlphaFoldDB" id="A0A5N5QQ24"/>
<dbReference type="PROSITE" id="PS50801">
    <property type="entry name" value="STAS"/>
    <property type="match status" value="1"/>
</dbReference>
<evidence type="ECO:0000256" key="6">
    <source>
        <dbReference type="SAM" id="Phobius"/>
    </source>
</evidence>
<dbReference type="InterPro" id="IPR011547">
    <property type="entry name" value="SLC26A/SulP_dom"/>
</dbReference>
<dbReference type="InterPro" id="IPR036513">
    <property type="entry name" value="STAS_dom_sf"/>
</dbReference>
<dbReference type="CDD" id="cd07042">
    <property type="entry name" value="STAS_SulP_like_sulfate_transporter"/>
    <property type="match status" value="1"/>
</dbReference>
<comment type="subcellular location">
    <subcellularLocation>
        <location evidence="1">Membrane</location>
        <topology evidence="1">Multi-pass membrane protein</topology>
    </subcellularLocation>
</comment>
<proteinExistence type="predicted"/>
<dbReference type="OrthoDB" id="427213at2759"/>
<evidence type="ECO:0000256" key="2">
    <source>
        <dbReference type="ARBA" id="ARBA00022692"/>
    </source>
</evidence>
<keyword evidence="2 6" id="KW-0812">Transmembrane</keyword>
<feature type="compositionally biased region" description="Polar residues" evidence="5">
    <location>
        <begin position="17"/>
        <end position="27"/>
    </location>
</feature>
<feature type="transmembrane region" description="Helical" evidence="6">
    <location>
        <begin position="115"/>
        <end position="137"/>
    </location>
</feature>
<dbReference type="Pfam" id="PF00916">
    <property type="entry name" value="Sulfate_transp"/>
    <property type="match status" value="1"/>
</dbReference>
<keyword evidence="9" id="KW-1185">Reference proteome</keyword>
<keyword evidence="3 6" id="KW-1133">Transmembrane helix</keyword>
<dbReference type="SUPFAM" id="SSF52091">
    <property type="entry name" value="SpoIIaa-like"/>
    <property type="match status" value="1"/>
</dbReference>
<feature type="compositionally biased region" description="Basic and acidic residues" evidence="5">
    <location>
        <begin position="54"/>
        <end position="65"/>
    </location>
</feature>
<dbReference type="Proteomes" id="UP000383932">
    <property type="component" value="Unassembled WGS sequence"/>
</dbReference>
<dbReference type="EMBL" id="SSOP01000030">
    <property type="protein sequence ID" value="KAB5593804.1"/>
    <property type="molecule type" value="Genomic_DNA"/>
</dbReference>
<evidence type="ECO:0000256" key="3">
    <source>
        <dbReference type="ARBA" id="ARBA00022989"/>
    </source>
</evidence>
<feature type="transmembrane region" description="Helical" evidence="6">
    <location>
        <begin position="479"/>
        <end position="497"/>
    </location>
</feature>
<evidence type="ECO:0000313" key="9">
    <source>
        <dbReference type="Proteomes" id="UP000383932"/>
    </source>
</evidence>
<dbReference type="GO" id="GO:0016020">
    <property type="term" value="C:membrane"/>
    <property type="evidence" value="ECO:0007669"/>
    <property type="project" value="UniProtKB-SubCell"/>
</dbReference>
<feature type="transmembrane region" description="Helical" evidence="6">
    <location>
        <begin position="295"/>
        <end position="314"/>
    </location>
</feature>
<feature type="transmembrane region" description="Helical" evidence="6">
    <location>
        <begin position="240"/>
        <end position="259"/>
    </location>
</feature>
<evidence type="ECO:0000256" key="1">
    <source>
        <dbReference type="ARBA" id="ARBA00004141"/>
    </source>
</evidence>
<comment type="caution">
    <text evidence="8">The sequence shown here is derived from an EMBL/GenBank/DDBJ whole genome shotgun (WGS) entry which is preliminary data.</text>
</comment>
<dbReference type="Pfam" id="PF01740">
    <property type="entry name" value="STAS"/>
    <property type="match status" value="1"/>
</dbReference>
<feature type="transmembrane region" description="Helical" evidence="6">
    <location>
        <begin position="456"/>
        <end position="474"/>
    </location>
</feature>
<keyword evidence="4 6" id="KW-0472">Membrane</keyword>
<gene>
    <name evidence="8" type="ORF">CTheo_2773</name>
</gene>
<dbReference type="NCBIfam" id="TIGR00815">
    <property type="entry name" value="sulP"/>
    <property type="match status" value="1"/>
</dbReference>
<evidence type="ECO:0000313" key="8">
    <source>
        <dbReference type="EMBL" id="KAB5593804.1"/>
    </source>
</evidence>
<sequence length="708" mass="77006">MAHRVPGPSGTRFDGTPGQSEPASYSASLIEGERAPLLAPDDPERGTAVQYRYGSRDDSERDGLGERTTRAVLLQQAGNVKSSYLRGEQKQPTGTWGIIKMRSKYYVPALEWLPNYSLCLFWGDCAAGITVASLVIPMSMSYASGLARLDPLTGLFAAAIPGFIYSFFGSSRQLSVGPEASLSLLVGQAVTHVLHGDPDSTVPHSVGIAVSTMITFQVGCISFVLGLLRLGFIDVVLSRALLRGFVTAVAVVITIEQLIPMLGLAKLEHAIKPVPVTTLDKFLFIVENAGTHSHWLTAAISFATLVLLLGARAAKRRLAQCQGWQWIKFVPEVFLAVVIATALSDQLDWDLQGVDILGSASIDKSNLIAFPLKHANLRFLKATTSTSVLISVVGYLDSVVAAKQNAARFGYSISPNRELVALGAGNLASSFFPGTLPAYGAITRSRLNADIGGRTQMASILCSTFVLLAAFFLLPALYYLPRCVLASVVCLVVYSLLAEAPEDVGFYIEMRSWVDLALMIVTFAFTLFWSVEVGVVVSVTASLLLVVHKSSKAHIKILGRIPGTDRWKAIDEEPDAVEEVPGLLIVRVRESLDFANTGQLKERLRRLELYGPTKAHPSEAPRRHDASVVLFHMADVETIDASAVQIFKELSETYRERGVSVFFAHLRWEQREKFEKAGIVRIVGVEHFTETVADAMAVIEREGGSVHM</sequence>
<accession>A0A5N5QQ24</accession>
<evidence type="ECO:0000259" key="7">
    <source>
        <dbReference type="PROSITE" id="PS50801"/>
    </source>
</evidence>
<organism evidence="8 9">
    <name type="scientific">Ceratobasidium theobromae</name>
    <dbReference type="NCBI Taxonomy" id="1582974"/>
    <lineage>
        <taxon>Eukaryota</taxon>
        <taxon>Fungi</taxon>
        <taxon>Dikarya</taxon>
        <taxon>Basidiomycota</taxon>
        <taxon>Agaricomycotina</taxon>
        <taxon>Agaricomycetes</taxon>
        <taxon>Cantharellales</taxon>
        <taxon>Ceratobasidiaceae</taxon>
        <taxon>Ceratobasidium</taxon>
    </lineage>
</organism>
<dbReference type="GO" id="GO:0055085">
    <property type="term" value="P:transmembrane transport"/>
    <property type="evidence" value="ECO:0007669"/>
    <property type="project" value="InterPro"/>
</dbReference>
<dbReference type="InterPro" id="IPR002645">
    <property type="entry name" value="STAS_dom"/>
</dbReference>
<feature type="region of interest" description="Disordered" evidence="5">
    <location>
        <begin position="1"/>
        <end position="65"/>
    </location>
</feature>
<feature type="transmembrane region" description="Helical" evidence="6">
    <location>
        <begin position="517"/>
        <end position="547"/>
    </location>
</feature>
<dbReference type="Gene3D" id="3.30.750.24">
    <property type="entry name" value="STAS domain"/>
    <property type="match status" value="1"/>
</dbReference>
<evidence type="ECO:0000256" key="4">
    <source>
        <dbReference type="ARBA" id="ARBA00023136"/>
    </source>
</evidence>